<feature type="compositionally biased region" description="Basic and acidic residues" evidence="1">
    <location>
        <begin position="107"/>
        <end position="118"/>
    </location>
</feature>
<sequence>MDRFYYGLSKAVPSGPAPKSPVRREPVGYLTAADSSPESGGYFPQRKREIQQRNGQNVLKDRSKVEVGQKRRNGQKGKGERKGREKGGKLHFYETQATEVTGGSALRQREEGGNDRANLEGAAGSSTDWQARSQRTKTSEESSKEARGDRKNSRTGGACCAYRAVATRVSIKKVTVLVDGKCG</sequence>
<gene>
    <name evidence="2" type="ORF">R1sor_018676</name>
</gene>
<evidence type="ECO:0000256" key="1">
    <source>
        <dbReference type="SAM" id="MobiDB-lite"/>
    </source>
</evidence>
<feature type="compositionally biased region" description="Basic and acidic residues" evidence="1">
    <location>
        <begin position="59"/>
        <end position="69"/>
    </location>
</feature>
<accession>A0ABD3IGK8</accession>
<protein>
    <submittedName>
        <fullName evidence="2">Uncharacterized protein</fullName>
    </submittedName>
</protein>
<proteinExistence type="predicted"/>
<reference evidence="2 3" key="1">
    <citation type="submission" date="2024-09" db="EMBL/GenBank/DDBJ databases">
        <title>Chromosome-scale assembly of Riccia sorocarpa.</title>
        <authorList>
            <person name="Paukszto L."/>
        </authorList>
    </citation>
    <scope>NUCLEOTIDE SEQUENCE [LARGE SCALE GENOMIC DNA]</scope>
    <source>
        <strain evidence="2">LP-2024</strain>
        <tissue evidence="2">Aerial parts of the thallus</tissue>
    </source>
</reference>
<dbReference type="EMBL" id="JBJQOH010000001">
    <property type="protein sequence ID" value="KAL3700654.1"/>
    <property type="molecule type" value="Genomic_DNA"/>
</dbReference>
<name>A0ABD3IGK8_9MARC</name>
<feature type="compositionally biased region" description="Basic and acidic residues" evidence="1">
    <location>
        <begin position="137"/>
        <end position="152"/>
    </location>
</feature>
<keyword evidence="3" id="KW-1185">Reference proteome</keyword>
<feature type="compositionally biased region" description="Polar residues" evidence="1">
    <location>
        <begin position="124"/>
        <end position="133"/>
    </location>
</feature>
<organism evidence="2 3">
    <name type="scientific">Riccia sorocarpa</name>
    <dbReference type="NCBI Taxonomy" id="122646"/>
    <lineage>
        <taxon>Eukaryota</taxon>
        <taxon>Viridiplantae</taxon>
        <taxon>Streptophyta</taxon>
        <taxon>Embryophyta</taxon>
        <taxon>Marchantiophyta</taxon>
        <taxon>Marchantiopsida</taxon>
        <taxon>Marchantiidae</taxon>
        <taxon>Marchantiales</taxon>
        <taxon>Ricciaceae</taxon>
        <taxon>Riccia</taxon>
    </lineage>
</organism>
<dbReference type="Proteomes" id="UP001633002">
    <property type="component" value="Unassembled WGS sequence"/>
</dbReference>
<evidence type="ECO:0000313" key="3">
    <source>
        <dbReference type="Proteomes" id="UP001633002"/>
    </source>
</evidence>
<comment type="caution">
    <text evidence="2">The sequence shown here is derived from an EMBL/GenBank/DDBJ whole genome shotgun (WGS) entry which is preliminary data.</text>
</comment>
<dbReference type="AlphaFoldDB" id="A0ABD3IGK8"/>
<feature type="region of interest" description="Disordered" evidence="1">
    <location>
        <begin position="1"/>
        <end position="157"/>
    </location>
</feature>
<feature type="compositionally biased region" description="Basic and acidic residues" evidence="1">
    <location>
        <begin position="77"/>
        <end position="92"/>
    </location>
</feature>
<evidence type="ECO:0000313" key="2">
    <source>
        <dbReference type="EMBL" id="KAL3700654.1"/>
    </source>
</evidence>